<accession>A0A1X7D279</accession>
<dbReference type="InterPro" id="IPR016155">
    <property type="entry name" value="Mopterin_synth/thiamin_S_b"/>
</dbReference>
<dbReference type="InterPro" id="IPR012675">
    <property type="entry name" value="Beta-grasp_dom_sf"/>
</dbReference>
<dbReference type="EMBL" id="FWZU01000002">
    <property type="protein sequence ID" value="SMF07345.1"/>
    <property type="molecule type" value="Genomic_DNA"/>
</dbReference>
<dbReference type="Pfam" id="PF02597">
    <property type="entry name" value="ThiS"/>
    <property type="match status" value="1"/>
</dbReference>
<dbReference type="STRING" id="1519643.SAMN06295933_1556"/>
<reference evidence="2" key="1">
    <citation type="submission" date="2017-04" db="EMBL/GenBank/DDBJ databases">
        <authorList>
            <person name="Varghese N."/>
            <person name="Submissions S."/>
        </authorList>
    </citation>
    <scope>NUCLEOTIDE SEQUENCE [LARGE SCALE GENOMIC DNA]</scope>
    <source>
        <strain evidence="2">K3S</strain>
    </source>
</reference>
<dbReference type="OrthoDB" id="5459932at2"/>
<sequence length="74" mass="8220">MKIKVTCFGHLATFHASRDYVEVDKGIVAEDLPRILGFSAKDAAMYFVGEKRVDPEYEISSEDVIKIFPPITGG</sequence>
<evidence type="ECO:0000313" key="1">
    <source>
        <dbReference type="EMBL" id="SMF07345.1"/>
    </source>
</evidence>
<evidence type="ECO:0000313" key="2">
    <source>
        <dbReference type="Proteomes" id="UP000192906"/>
    </source>
</evidence>
<keyword evidence="2" id="KW-1185">Reference proteome</keyword>
<dbReference type="CDD" id="cd17040">
    <property type="entry name" value="Ubl_MoaD_like"/>
    <property type="match status" value="1"/>
</dbReference>
<gene>
    <name evidence="1" type="ORF">SAMN06295933_1556</name>
</gene>
<organism evidence="1 2">
    <name type="scientific">Desulfovibrio gilichinskyi</name>
    <dbReference type="NCBI Taxonomy" id="1519643"/>
    <lineage>
        <taxon>Bacteria</taxon>
        <taxon>Pseudomonadati</taxon>
        <taxon>Thermodesulfobacteriota</taxon>
        <taxon>Desulfovibrionia</taxon>
        <taxon>Desulfovibrionales</taxon>
        <taxon>Desulfovibrionaceae</taxon>
        <taxon>Desulfovibrio</taxon>
    </lineage>
</organism>
<dbReference type="Gene3D" id="3.10.20.30">
    <property type="match status" value="1"/>
</dbReference>
<dbReference type="SUPFAM" id="SSF54285">
    <property type="entry name" value="MoaD/ThiS"/>
    <property type="match status" value="1"/>
</dbReference>
<protein>
    <submittedName>
        <fullName evidence="1">Molybdopterin synthase sulfur carrier subunit</fullName>
    </submittedName>
</protein>
<dbReference type="Proteomes" id="UP000192906">
    <property type="component" value="Unassembled WGS sequence"/>
</dbReference>
<name>A0A1X7D279_9BACT</name>
<dbReference type="RefSeq" id="WP_085100743.1">
    <property type="nucleotide sequence ID" value="NZ_FWZU01000002.1"/>
</dbReference>
<dbReference type="InterPro" id="IPR003749">
    <property type="entry name" value="ThiS/MoaD-like"/>
</dbReference>
<proteinExistence type="predicted"/>
<dbReference type="AlphaFoldDB" id="A0A1X7D279"/>